<organism evidence="4 5">
    <name type="scientific">Neodothiora populina</name>
    <dbReference type="NCBI Taxonomy" id="2781224"/>
    <lineage>
        <taxon>Eukaryota</taxon>
        <taxon>Fungi</taxon>
        <taxon>Dikarya</taxon>
        <taxon>Ascomycota</taxon>
        <taxon>Pezizomycotina</taxon>
        <taxon>Dothideomycetes</taxon>
        <taxon>Dothideomycetidae</taxon>
        <taxon>Dothideales</taxon>
        <taxon>Dothioraceae</taxon>
        <taxon>Neodothiora</taxon>
    </lineage>
</organism>
<dbReference type="Pfam" id="PF07687">
    <property type="entry name" value="M20_dimer"/>
    <property type="match status" value="1"/>
</dbReference>
<dbReference type="PANTHER" id="PTHR30575:SF0">
    <property type="entry name" value="XAA-ARG DIPEPTIDASE"/>
    <property type="match status" value="1"/>
</dbReference>
<dbReference type="InterPro" id="IPR017439">
    <property type="entry name" value="Amidohydrolase"/>
</dbReference>
<gene>
    <name evidence="4" type="ORF">AAFC00_000692</name>
</gene>
<evidence type="ECO:0000313" key="4">
    <source>
        <dbReference type="EMBL" id="KAL1304284.1"/>
    </source>
</evidence>
<dbReference type="Proteomes" id="UP001562354">
    <property type="component" value="Unassembled WGS sequence"/>
</dbReference>
<evidence type="ECO:0000256" key="1">
    <source>
        <dbReference type="ARBA" id="ARBA00006247"/>
    </source>
</evidence>
<dbReference type="SUPFAM" id="SSF55031">
    <property type="entry name" value="Bacterial exopeptidase dimerisation domain"/>
    <property type="match status" value="1"/>
</dbReference>
<dbReference type="GeneID" id="95974395"/>
<dbReference type="InterPro" id="IPR052030">
    <property type="entry name" value="Peptidase_M20/M20A_hydrolases"/>
</dbReference>
<evidence type="ECO:0000256" key="2">
    <source>
        <dbReference type="PIRNR" id="PIRNR037226"/>
    </source>
</evidence>
<feature type="domain" description="Peptidase M20 dimerisation" evidence="3">
    <location>
        <begin position="192"/>
        <end position="282"/>
    </location>
</feature>
<dbReference type="Gene3D" id="3.30.70.360">
    <property type="match status" value="1"/>
</dbReference>
<proteinExistence type="inferred from homology"/>
<dbReference type="InterPro" id="IPR002933">
    <property type="entry name" value="Peptidase_M20"/>
</dbReference>
<dbReference type="InterPro" id="IPR017144">
    <property type="entry name" value="Xaa-Arg_dipeptidase"/>
</dbReference>
<dbReference type="PIRSF" id="PIRSF037226">
    <property type="entry name" value="Amidohydrolase_ACY1L2_prd"/>
    <property type="match status" value="1"/>
</dbReference>
<comment type="similarity">
    <text evidence="1 2">Belongs to the peptidase M20A family.</text>
</comment>
<dbReference type="Gene3D" id="3.40.630.10">
    <property type="entry name" value="Zn peptidases"/>
    <property type="match status" value="1"/>
</dbReference>
<reference evidence="4 5" key="1">
    <citation type="submission" date="2024-07" db="EMBL/GenBank/DDBJ databases">
        <title>Draft sequence of the Neodothiora populina.</title>
        <authorList>
            <person name="Drown D.D."/>
            <person name="Schuette U.S."/>
            <person name="Buechlein A.B."/>
            <person name="Rusch D.R."/>
            <person name="Winton L.W."/>
            <person name="Adams G.A."/>
        </authorList>
    </citation>
    <scope>NUCLEOTIDE SEQUENCE [LARGE SCALE GENOMIC DNA]</scope>
    <source>
        <strain evidence="4 5">CPC 39397</strain>
    </source>
</reference>
<evidence type="ECO:0000259" key="3">
    <source>
        <dbReference type="Pfam" id="PF07687"/>
    </source>
</evidence>
<comment type="caution">
    <text evidence="4">The sequence shown here is derived from an EMBL/GenBank/DDBJ whole genome shotgun (WGS) entry which is preliminary data.</text>
</comment>
<name>A0ABR3PDT4_9PEZI</name>
<dbReference type="RefSeq" id="XP_069200559.1">
    <property type="nucleotide sequence ID" value="XM_069346999.1"/>
</dbReference>
<dbReference type="EMBL" id="JBFMKM010000009">
    <property type="protein sequence ID" value="KAL1304284.1"/>
    <property type="molecule type" value="Genomic_DNA"/>
</dbReference>
<dbReference type="InterPro" id="IPR036264">
    <property type="entry name" value="Bact_exopeptidase_dim_dom"/>
</dbReference>
<dbReference type="Pfam" id="PF01546">
    <property type="entry name" value="Peptidase_M20"/>
    <property type="match status" value="1"/>
</dbReference>
<dbReference type="PANTHER" id="PTHR30575">
    <property type="entry name" value="PEPTIDASE M20"/>
    <property type="match status" value="1"/>
</dbReference>
<sequence length="420" mass="45167">MSPMAIHEATSMGPDNLHEQIAATVKKYEQDLATLCKKIHDNPELRYEEHQAHDNICDFLDDLGYNTSRHTYGLDTSFEAEYGSGGRVVVFNAEYDALPGLGHACGHNLIATASVAAFIATAKAMELNHIPGRVRILGTPAEESGGGKIALLEKGAYDNVDACLMGHPLARIDNGDQEVHGTAIMKTLARKHVRVTYKGKSAHAGLCPWEGHNALDAVVSSYVNISMLRQQLPTTARVQGVIRNGGAEPNIIPDQAVLEYYCRDTNAPAVEDMSEKVAACFEGGATATGCSVDIEWDKKNAYKELRPNRVIAHSFTQHMSKFEKPFLEESTAAGGASTDMGNVCDKVPGFHCGFSIDTGDPRIGPHSPGFAAAAGTKSALRDALDCGMGMAATAYDILSNDKLAQSVRADFEKQISEVRT</sequence>
<evidence type="ECO:0000313" key="5">
    <source>
        <dbReference type="Proteomes" id="UP001562354"/>
    </source>
</evidence>
<dbReference type="InterPro" id="IPR011650">
    <property type="entry name" value="Peptidase_M20_dimer"/>
</dbReference>
<dbReference type="NCBIfam" id="TIGR01891">
    <property type="entry name" value="amidohydrolases"/>
    <property type="match status" value="1"/>
</dbReference>
<dbReference type="CDD" id="cd05672">
    <property type="entry name" value="M20_ACY1L2-like"/>
    <property type="match status" value="1"/>
</dbReference>
<dbReference type="SUPFAM" id="SSF53187">
    <property type="entry name" value="Zn-dependent exopeptidases"/>
    <property type="match status" value="1"/>
</dbReference>
<accession>A0ABR3PDT4</accession>
<keyword evidence="5" id="KW-1185">Reference proteome</keyword>
<protein>
    <recommendedName>
        <fullName evidence="2">Peptidase M20 domain-containing protein 2</fullName>
    </recommendedName>
</protein>